<evidence type="ECO:0000256" key="3">
    <source>
        <dbReference type="ARBA" id="ARBA00022692"/>
    </source>
</evidence>
<dbReference type="AlphaFoldDB" id="U6RQ16"/>
<dbReference type="Pfam" id="PF12698">
    <property type="entry name" value="ABC2_membrane_3"/>
    <property type="match status" value="1"/>
</dbReference>
<feature type="transmembrane region" description="Helical" evidence="6">
    <location>
        <begin position="197"/>
        <end position="219"/>
    </location>
</feature>
<evidence type="ECO:0000256" key="1">
    <source>
        <dbReference type="ARBA" id="ARBA00004651"/>
    </source>
</evidence>
<dbReference type="Gene3D" id="3.40.1710.10">
    <property type="entry name" value="abc type-2 transporter like domain"/>
    <property type="match status" value="1"/>
</dbReference>
<protein>
    <recommendedName>
        <fullName evidence="7">ABC-2 type transporter transmembrane domain-containing protein</fullName>
    </recommendedName>
</protein>
<dbReference type="PATRIC" id="fig|1121098.3.peg.135"/>
<feature type="transmembrane region" description="Helical" evidence="6">
    <location>
        <begin position="311"/>
        <end position="331"/>
    </location>
</feature>
<feature type="domain" description="ABC-2 type transporter transmembrane" evidence="7">
    <location>
        <begin position="34"/>
        <end position="385"/>
    </location>
</feature>
<sequence length="416" mass="47432">MKEKRFKEIVSEGIADLFYIWWQELKAVVKDQGVLIFFILVPLGYPLLYTFIYTNETVREVPAVVVDNNRSTLSREYLRLVDAGPDLHIVSHCADMEEAKALLKEGKAYGIIYIPESFSRDIAKGIQTRVTLYCDMSGMLYYKAMLTANTNASLTMNKQIKIERSGNTTERQDEVSSSPIEYEDISIFNPQNGFAGFLIPAVLMLIIQQTLLLGIGLSAGTARETNRFRDLVPLSRHYHGTLRIVLGKSLTYFMIYVIMSVYMLCLVPKMFSLVQIAQAGTLFAFVLPYILACIFFAMTCSIFIHHREACMMIYVFTSVPLLFISGISWPGSAIPEFWKVVSWIFPSTFGINGFVRINNMGATLPDVATEYHTLWLQAGIYFLTTCIVYRRQITLSRTHVYARLKEIKNRHKPKEV</sequence>
<dbReference type="InterPro" id="IPR051449">
    <property type="entry name" value="ABC-2_transporter_component"/>
</dbReference>
<dbReference type="OrthoDB" id="9811522at2"/>
<keyword evidence="3 6" id="KW-0812">Transmembrane</keyword>
<evidence type="ECO:0000256" key="6">
    <source>
        <dbReference type="SAM" id="Phobius"/>
    </source>
</evidence>
<dbReference type="PANTHER" id="PTHR30294:SF46">
    <property type="entry name" value="ABC TRANSPORTER PERMEASE"/>
    <property type="match status" value="1"/>
</dbReference>
<dbReference type="HOGENOM" id="CLU_039483_10_1_10"/>
<evidence type="ECO:0000259" key="7">
    <source>
        <dbReference type="Pfam" id="PF12698"/>
    </source>
</evidence>
<dbReference type="PANTHER" id="PTHR30294">
    <property type="entry name" value="MEMBRANE COMPONENT OF ABC TRANSPORTER YHHJ-RELATED"/>
    <property type="match status" value="1"/>
</dbReference>
<accession>U6RQ16</accession>
<dbReference type="GO" id="GO:0005886">
    <property type="term" value="C:plasma membrane"/>
    <property type="evidence" value="ECO:0007669"/>
    <property type="project" value="UniProtKB-SubCell"/>
</dbReference>
<proteinExistence type="predicted"/>
<dbReference type="GeneID" id="60063782"/>
<dbReference type="InterPro" id="IPR013525">
    <property type="entry name" value="ABC2_TM"/>
</dbReference>
<evidence type="ECO:0000313" key="8">
    <source>
        <dbReference type="EMBL" id="EOA58684.1"/>
    </source>
</evidence>
<evidence type="ECO:0000256" key="5">
    <source>
        <dbReference type="ARBA" id="ARBA00023136"/>
    </source>
</evidence>
<reference evidence="8 9" key="1">
    <citation type="submission" date="2013-04" db="EMBL/GenBank/DDBJ databases">
        <title>The Genome Sequence of Bacteroides massiliensis DSM 17679.</title>
        <authorList>
            <consortium name="The Broad Institute Genomics Platform"/>
            <person name="Earl A."/>
            <person name="Ward D."/>
            <person name="Feldgarden M."/>
            <person name="Gevers D."/>
            <person name="Martens E."/>
            <person name="Fenner L."/>
            <person name="Roux V."/>
            <person name="Mallet M.N."/>
            <person name="Raoult D."/>
            <person name="Walker B."/>
            <person name="Young S."/>
            <person name="Zeng Q."/>
            <person name="Gargeya S."/>
            <person name="Fitzgerald M."/>
            <person name="Haas B."/>
            <person name="Abouelleil A."/>
            <person name="Allen A.W."/>
            <person name="Alvarado L."/>
            <person name="Arachchi H.M."/>
            <person name="Berlin A.M."/>
            <person name="Chapman S.B."/>
            <person name="Gainer-Dewar J."/>
            <person name="Goldberg J."/>
            <person name="Griggs A."/>
            <person name="Gujja S."/>
            <person name="Hansen M."/>
            <person name="Howarth C."/>
            <person name="Imamovic A."/>
            <person name="Ireland A."/>
            <person name="Larimer J."/>
            <person name="McCowan C."/>
            <person name="Murphy C."/>
            <person name="Pearson M."/>
            <person name="Poon T.W."/>
            <person name="Priest M."/>
            <person name="Roberts A."/>
            <person name="Saif S."/>
            <person name="Shea T."/>
            <person name="Sisk P."/>
            <person name="Sykes S."/>
            <person name="Wortman J."/>
            <person name="Nusbaum C."/>
            <person name="Birren B."/>
        </authorList>
    </citation>
    <scope>NUCLEOTIDE SEQUENCE [LARGE SCALE GENOMIC DNA]</scope>
    <source>
        <strain evidence="9">B84634 / Timone 84634 / DSM 17679 / JCM 13223</strain>
    </source>
</reference>
<dbReference type="GO" id="GO:0140359">
    <property type="term" value="F:ABC-type transporter activity"/>
    <property type="evidence" value="ECO:0007669"/>
    <property type="project" value="InterPro"/>
</dbReference>
<comment type="subcellular location">
    <subcellularLocation>
        <location evidence="1">Cell membrane</location>
        <topology evidence="1">Multi-pass membrane protein</topology>
    </subcellularLocation>
</comment>
<gene>
    <name evidence="8" type="ORF">HMPREF1534_00134</name>
</gene>
<keyword evidence="9" id="KW-1185">Reference proteome</keyword>
<dbReference type="eggNOG" id="COG0842">
    <property type="taxonomic scope" value="Bacteria"/>
</dbReference>
<keyword evidence="5 6" id="KW-0472">Membrane</keyword>
<name>U6RQ16_9BACT</name>
<organism evidence="8 9">
    <name type="scientific">Phocaeicola massiliensis B84634 = Timone 84634 = DSM 17679 = JCM 13223</name>
    <dbReference type="NCBI Taxonomy" id="1121098"/>
    <lineage>
        <taxon>Bacteria</taxon>
        <taxon>Pseudomonadati</taxon>
        <taxon>Bacteroidota</taxon>
        <taxon>Bacteroidia</taxon>
        <taxon>Bacteroidales</taxon>
        <taxon>Bacteroidaceae</taxon>
        <taxon>Phocaeicola</taxon>
    </lineage>
</organism>
<keyword evidence="2" id="KW-1003">Cell membrane</keyword>
<feature type="transmembrane region" description="Helical" evidence="6">
    <location>
        <begin position="33"/>
        <end position="52"/>
    </location>
</feature>
<comment type="caution">
    <text evidence="8">The sequence shown here is derived from an EMBL/GenBank/DDBJ whole genome shotgun (WGS) entry which is preliminary data.</text>
</comment>
<dbReference type="EMBL" id="AQHY01000002">
    <property type="protein sequence ID" value="EOA58684.1"/>
    <property type="molecule type" value="Genomic_DNA"/>
</dbReference>
<evidence type="ECO:0000256" key="2">
    <source>
        <dbReference type="ARBA" id="ARBA00022475"/>
    </source>
</evidence>
<feature type="transmembrane region" description="Helical" evidence="6">
    <location>
        <begin position="283"/>
        <end position="304"/>
    </location>
</feature>
<dbReference type="STRING" id="1121098.HMPREF1534_00134"/>
<feature type="transmembrane region" description="Helical" evidence="6">
    <location>
        <begin position="250"/>
        <end position="271"/>
    </location>
</feature>
<evidence type="ECO:0000256" key="4">
    <source>
        <dbReference type="ARBA" id="ARBA00022989"/>
    </source>
</evidence>
<dbReference type="RefSeq" id="WP_005935717.1">
    <property type="nucleotide sequence ID" value="NZ_KB890323.1"/>
</dbReference>
<dbReference type="Proteomes" id="UP000017831">
    <property type="component" value="Unassembled WGS sequence"/>
</dbReference>
<evidence type="ECO:0000313" key="9">
    <source>
        <dbReference type="Proteomes" id="UP000017831"/>
    </source>
</evidence>
<keyword evidence="4 6" id="KW-1133">Transmembrane helix</keyword>